<comment type="caution">
    <text evidence="2">The sequence shown here is derived from an EMBL/GenBank/DDBJ whole genome shotgun (WGS) entry which is preliminary data.</text>
</comment>
<evidence type="ECO:0000256" key="1">
    <source>
        <dbReference type="SAM" id="MobiDB-lite"/>
    </source>
</evidence>
<feature type="compositionally biased region" description="Pro residues" evidence="1">
    <location>
        <begin position="8"/>
        <end position="18"/>
    </location>
</feature>
<proteinExistence type="predicted"/>
<gene>
    <name evidence="2" type="ORF">RM844_11480</name>
</gene>
<dbReference type="Proteomes" id="UP001183410">
    <property type="component" value="Unassembled WGS sequence"/>
</dbReference>
<dbReference type="RefSeq" id="WP_311666965.1">
    <property type="nucleotide sequence ID" value="NZ_JAVREO010000006.1"/>
</dbReference>
<sequence length="47" mass="4826">MTRDQPSDRPPAAPPVGRPGPDRAFVSRHGAEARRPAGAIPGPVAVS</sequence>
<evidence type="ECO:0000313" key="3">
    <source>
        <dbReference type="Proteomes" id="UP001183410"/>
    </source>
</evidence>
<name>A0ABU2JPJ3_9ACTN</name>
<accession>A0ABU2JPJ3</accession>
<feature type="region of interest" description="Disordered" evidence="1">
    <location>
        <begin position="1"/>
        <end position="47"/>
    </location>
</feature>
<dbReference type="EMBL" id="JAVREO010000006">
    <property type="protein sequence ID" value="MDT0266912.1"/>
    <property type="molecule type" value="Genomic_DNA"/>
</dbReference>
<organism evidence="2 3">
    <name type="scientific">Streptomyces chisholmiae</name>
    <dbReference type="NCBI Taxonomy" id="3075540"/>
    <lineage>
        <taxon>Bacteria</taxon>
        <taxon>Bacillati</taxon>
        <taxon>Actinomycetota</taxon>
        <taxon>Actinomycetes</taxon>
        <taxon>Kitasatosporales</taxon>
        <taxon>Streptomycetaceae</taxon>
        <taxon>Streptomyces</taxon>
    </lineage>
</organism>
<evidence type="ECO:0000313" key="2">
    <source>
        <dbReference type="EMBL" id="MDT0266912.1"/>
    </source>
</evidence>
<keyword evidence="3" id="KW-1185">Reference proteome</keyword>
<reference evidence="3" key="1">
    <citation type="submission" date="2023-07" db="EMBL/GenBank/DDBJ databases">
        <title>30 novel species of actinomycetes from the DSMZ collection.</title>
        <authorList>
            <person name="Nouioui I."/>
        </authorList>
    </citation>
    <scope>NUCLEOTIDE SEQUENCE [LARGE SCALE GENOMIC DNA]</scope>
    <source>
        <strain evidence="3">DSM 44915</strain>
    </source>
</reference>
<protein>
    <submittedName>
        <fullName evidence="2">Uncharacterized protein</fullName>
    </submittedName>
</protein>